<keyword evidence="1" id="KW-0808">Transferase</keyword>
<accession>A0ABV2VVC0</accession>
<dbReference type="EMBL" id="JBEXRX010000224">
    <property type="protein sequence ID" value="MEU0156733.1"/>
    <property type="molecule type" value="Genomic_DNA"/>
</dbReference>
<organism evidence="1 2">
    <name type="scientific">Micromonospora fulviviridis</name>
    <dbReference type="NCBI Taxonomy" id="47860"/>
    <lineage>
        <taxon>Bacteria</taxon>
        <taxon>Bacillati</taxon>
        <taxon>Actinomycetota</taxon>
        <taxon>Actinomycetes</taxon>
        <taxon>Micromonosporales</taxon>
        <taxon>Micromonosporaceae</taxon>
        <taxon>Micromonospora</taxon>
    </lineage>
</organism>
<evidence type="ECO:0000313" key="1">
    <source>
        <dbReference type="EMBL" id="MEU0156733.1"/>
    </source>
</evidence>
<sequence length="227" mass="25205">MDPFHERLARTGLGAAERYGFALAGGYAVQAAGLLERPSEDVDLFTAWDRRNEFAAAVAAVVHAYRDDGLTVETERQYDTFARLAVTDGVRVSKVELGVDWRANEPILMAIGPVLHPDDAVANKMSALYGRAFARDFIDIDATLRSGRYTREALLTLAQRADRGFDRRVFADALGQATLLDPDDFAQYGVVGRALDNLRSQFAEWRRELLDEEGPAEDDSAPDPRQR</sequence>
<protein>
    <submittedName>
        <fullName evidence="1">Nucleotidyl transferase AbiEii/AbiGii toxin family protein</fullName>
    </submittedName>
</protein>
<dbReference type="Proteomes" id="UP001550348">
    <property type="component" value="Unassembled WGS sequence"/>
</dbReference>
<dbReference type="RefSeq" id="WP_355668224.1">
    <property type="nucleotide sequence ID" value="NZ_JBEXRX010000224.1"/>
</dbReference>
<dbReference type="Pfam" id="PF08843">
    <property type="entry name" value="AbiEii"/>
    <property type="match status" value="1"/>
</dbReference>
<evidence type="ECO:0000313" key="2">
    <source>
        <dbReference type="Proteomes" id="UP001550348"/>
    </source>
</evidence>
<keyword evidence="2" id="KW-1185">Reference proteome</keyword>
<name>A0ABV2VVC0_9ACTN</name>
<comment type="caution">
    <text evidence="1">The sequence shown here is derived from an EMBL/GenBank/DDBJ whole genome shotgun (WGS) entry which is preliminary data.</text>
</comment>
<proteinExistence type="predicted"/>
<reference evidence="1 2" key="1">
    <citation type="submission" date="2024-06" db="EMBL/GenBank/DDBJ databases">
        <title>The Natural Products Discovery Center: Release of the First 8490 Sequenced Strains for Exploring Actinobacteria Biosynthetic Diversity.</title>
        <authorList>
            <person name="Kalkreuter E."/>
            <person name="Kautsar S.A."/>
            <person name="Yang D."/>
            <person name="Bader C.D."/>
            <person name="Teijaro C.N."/>
            <person name="Fluegel L."/>
            <person name="Davis C.M."/>
            <person name="Simpson J.R."/>
            <person name="Lauterbach L."/>
            <person name="Steele A.D."/>
            <person name="Gui C."/>
            <person name="Meng S."/>
            <person name="Li G."/>
            <person name="Viehrig K."/>
            <person name="Ye F."/>
            <person name="Su P."/>
            <person name="Kiefer A.F."/>
            <person name="Nichols A."/>
            <person name="Cepeda A.J."/>
            <person name="Yan W."/>
            <person name="Fan B."/>
            <person name="Jiang Y."/>
            <person name="Adhikari A."/>
            <person name="Zheng C.-J."/>
            <person name="Schuster L."/>
            <person name="Cowan T.M."/>
            <person name="Smanski M.J."/>
            <person name="Chevrette M.G."/>
            <person name="De Carvalho L.P.S."/>
            <person name="Shen B."/>
        </authorList>
    </citation>
    <scope>NUCLEOTIDE SEQUENCE [LARGE SCALE GENOMIC DNA]</scope>
    <source>
        <strain evidence="1 2">NPDC006286</strain>
    </source>
</reference>
<dbReference type="InterPro" id="IPR014942">
    <property type="entry name" value="AbiEii"/>
</dbReference>
<gene>
    <name evidence="1" type="ORF">ABZ071_33675</name>
</gene>
<dbReference type="GO" id="GO:0016740">
    <property type="term" value="F:transferase activity"/>
    <property type="evidence" value="ECO:0007669"/>
    <property type="project" value="UniProtKB-KW"/>
</dbReference>